<gene>
    <name evidence="4" type="ORF">ING2E5A_0022</name>
</gene>
<evidence type="ECO:0000256" key="3">
    <source>
        <dbReference type="ARBA" id="ARBA00024356"/>
    </source>
</evidence>
<dbReference type="STRING" id="1642646.ING2E5A_0022"/>
<comment type="similarity">
    <text evidence="3">Belongs to the glycosyl hydrolase 130 family.</text>
</comment>
<dbReference type="SMR" id="A0A1G4G2W7"/>
<dbReference type="InterPro" id="IPR007184">
    <property type="entry name" value="Mannoside_phosphorylase"/>
</dbReference>
<dbReference type="PANTHER" id="PTHR34106">
    <property type="entry name" value="GLYCOSIDASE"/>
    <property type="match status" value="1"/>
</dbReference>
<accession>A0A1G4G2W7</accession>
<organism evidence="4 5">
    <name type="scientific">Petrimonas mucosa</name>
    <dbReference type="NCBI Taxonomy" id="1642646"/>
    <lineage>
        <taxon>Bacteria</taxon>
        <taxon>Pseudomonadati</taxon>
        <taxon>Bacteroidota</taxon>
        <taxon>Bacteroidia</taxon>
        <taxon>Bacteroidales</taxon>
        <taxon>Dysgonomonadaceae</taxon>
        <taxon>Petrimonas</taxon>
    </lineage>
</organism>
<dbReference type="EMBL" id="LT608328">
    <property type="protein sequence ID" value="SCM55110.1"/>
    <property type="molecule type" value="Genomic_DNA"/>
</dbReference>
<keyword evidence="1 4" id="KW-0328">Glycosyltransferase</keyword>
<evidence type="ECO:0000256" key="2">
    <source>
        <dbReference type="ARBA" id="ARBA00022679"/>
    </source>
</evidence>
<dbReference type="SUPFAM" id="SSF75005">
    <property type="entry name" value="Arabinanase/levansucrase/invertase"/>
    <property type="match status" value="1"/>
</dbReference>
<name>A0A1G4G2W7_9BACT</name>
<evidence type="ECO:0000313" key="5">
    <source>
        <dbReference type="Proteomes" id="UP000178485"/>
    </source>
</evidence>
<dbReference type="PANTHER" id="PTHR34106:SF4">
    <property type="entry name" value="BLL5143 PROTEIN"/>
    <property type="match status" value="1"/>
</dbReference>
<dbReference type="KEGG" id="pmuc:ING2E5A_0022"/>
<dbReference type="Pfam" id="PF04041">
    <property type="entry name" value="Glyco_hydro_130"/>
    <property type="match status" value="1"/>
</dbReference>
<keyword evidence="5" id="KW-1185">Reference proteome</keyword>
<evidence type="ECO:0000256" key="1">
    <source>
        <dbReference type="ARBA" id="ARBA00022676"/>
    </source>
</evidence>
<protein>
    <submittedName>
        <fullName evidence="4">1,4-beta-mannosyl-N-acetylglucosamine phosphorylase</fullName>
        <ecNumber evidence="4">2.4.1.320</ecNumber>
    </submittedName>
</protein>
<keyword evidence="2 4" id="KW-0808">Transferase</keyword>
<reference evidence="4 5" key="1">
    <citation type="submission" date="2016-08" db="EMBL/GenBank/DDBJ databases">
        <authorList>
            <person name="Seilhamer J.J."/>
        </authorList>
    </citation>
    <scope>NUCLEOTIDE SEQUENCE [LARGE SCALE GENOMIC DNA]</scope>
    <source>
        <strain evidence="4">ING2-E5A</strain>
    </source>
</reference>
<sequence length="488" mass="55601">MRIIVNRLPNKFYSNYKQVIIRFLDLGEERTRALITKVLEMEESEADKTLTYTLREFSKRHRNLTHKFLKHYRKALELVAPTFTEPEQVSMVKKLLIGSYFSMEYSISSAAFFNPSIVESPDQTGLSEGSKRVIVSFRATGEGHISSIVFHTGVINHLGELEFETAGYHVDSAEVTKRYIYEKESFQKKLREMGVDELVVKPVMDSLADRFIYGELLKSVNGYLAENNSLEEEVKRSIKQMIWLADSHYTIHFSRDTHISERVIFPTSYTERKGIEDARFVRFTDDNGEVTYYATYSAYDGYVALQKLIVTKDFYTFEIKPLHGDGTQNKNLALFPRKVGGKYAMLSRVDGINSYIAFSDNINVWPAPVRIQAPKYPWEFIQIGNCGSPIETPEGWLVITHGVGPMRQYALGATLLDLNDPTREIGRLRDPLLVPNDEEREGYVPNVVYSCGSIVHNGQLIVPYGLSDTGSGFMSVSLRKLLEKILNG</sequence>
<dbReference type="EC" id="2.4.1.320" evidence="4"/>
<proteinExistence type="inferred from homology"/>
<dbReference type="Proteomes" id="UP000178485">
    <property type="component" value="Chromosome i"/>
</dbReference>
<dbReference type="GO" id="GO:0016757">
    <property type="term" value="F:glycosyltransferase activity"/>
    <property type="evidence" value="ECO:0007669"/>
    <property type="project" value="UniProtKB-KW"/>
</dbReference>
<dbReference type="AlphaFoldDB" id="A0A1G4G2W7"/>
<dbReference type="InterPro" id="IPR023296">
    <property type="entry name" value="Glyco_hydro_beta-prop_sf"/>
</dbReference>
<dbReference type="CDD" id="cd18613">
    <property type="entry name" value="GH130"/>
    <property type="match status" value="1"/>
</dbReference>
<dbReference type="Gene3D" id="2.115.10.20">
    <property type="entry name" value="Glycosyl hydrolase domain, family 43"/>
    <property type="match status" value="1"/>
</dbReference>
<dbReference type="RefSeq" id="WP_071135659.1">
    <property type="nucleotide sequence ID" value="NZ_JBMNSM010000003.1"/>
</dbReference>
<evidence type="ECO:0000313" key="4">
    <source>
        <dbReference type="EMBL" id="SCM55110.1"/>
    </source>
</evidence>